<dbReference type="OrthoDB" id="7874348at2"/>
<reference evidence="1 2" key="1">
    <citation type="submission" date="2018-03" db="EMBL/GenBank/DDBJ databases">
        <authorList>
            <person name="Keele B.F."/>
        </authorList>
    </citation>
    <scope>NUCLEOTIDE SEQUENCE [LARGE SCALE GENOMIC DNA]</scope>
    <source>
        <strain evidence="1 2">CECT 8811</strain>
    </source>
</reference>
<dbReference type="RefSeq" id="WP_108856233.1">
    <property type="nucleotide sequence ID" value="NZ_OMOI01000001.1"/>
</dbReference>
<dbReference type="Proteomes" id="UP000244911">
    <property type="component" value="Unassembled WGS sequence"/>
</dbReference>
<accession>A0A2R8AJZ6</accession>
<organism evidence="1 2">
    <name type="scientific">Aliiroseovarius pelagivivens</name>
    <dbReference type="NCBI Taxonomy" id="1639690"/>
    <lineage>
        <taxon>Bacteria</taxon>
        <taxon>Pseudomonadati</taxon>
        <taxon>Pseudomonadota</taxon>
        <taxon>Alphaproteobacteria</taxon>
        <taxon>Rhodobacterales</taxon>
        <taxon>Paracoccaceae</taxon>
        <taxon>Aliiroseovarius</taxon>
    </lineage>
</organism>
<gene>
    <name evidence="1" type="ORF">ALP8811_01210</name>
</gene>
<name>A0A2R8AJZ6_9RHOB</name>
<evidence type="ECO:0000313" key="1">
    <source>
        <dbReference type="EMBL" id="SPF76209.1"/>
    </source>
</evidence>
<protein>
    <recommendedName>
        <fullName evidence="3">Lipocalin-like domain-containing protein</fullName>
    </recommendedName>
</protein>
<proteinExistence type="predicted"/>
<dbReference type="EMBL" id="OMOI01000001">
    <property type="protein sequence ID" value="SPF76209.1"/>
    <property type="molecule type" value="Genomic_DNA"/>
</dbReference>
<evidence type="ECO:0008006" key="3">
    <source>
        <dbReference type="Google" id="ProtNLM"/>
    </source>
</evidence>
<evidence type="ECO:0000313" key="2">
    <source>
        <dbReference type="Proteomes" id="UP000244911"/>
    </source>
</evidence>
<sequence>MASPVSGGWHRIETREEFVDAFADKPLVDEGIHFILTADGRISGSVDKQPFSGKWYWSDGYFCRTVCLDGEDLGQDCEIIERRGYQMRYTREKGSGDTSIVEIKLP</sequence>
<keyword evidence="2" id="KW-1185">Reference proteome</keyword>
<dbReference type="AlphaFoldDB" id="A0A2R8AJZ6"/>